<organism evidence="1 2">
    <name type="scientific">Vibrio metoecus</name>
    <dbReference type="NCBI Taxonomy" id="1481663"/>
    <lineage>
        <taxon>Bacteria</taxon>
        <taxon>Pseudomonadati</taxon>
        <taxon>Pseudomonadota</taxon>
        <taxon>Gammaproteobacteria</taxon>
        <taxon>Vibrionales</taxon>
        <taxon>Vibrionaceae</taxon>
        <taxon>Vibrio</taxon>
    </lineage>
</organism>
<evidence type="ECO:0000313" key="1">
    <source>
        <dbReference type="EMBL" id="PAR17957.1"/>
    </source>
</evidence>
<reference evidence="2" key="1">
    <citation type="submission" date="2017-07" db="EMBL/GenBank/DDBJ databases">
        <authorList>
            <person name="Boucher Y."/>
            <person name="Orata F.D."/>
        </authorList>
    </citation>
    <scope>NUCLEOTIDE SEQUENCE [LARGE SCALE GENOMIC DNA]</scope>
    <source>
        <strain evidence="2">OYP9E10</strain>
    </source>
</reference>
<dbReference type="RefSeq" id="WP_095457843.1">
    <property type="nucleotide sequence ID" value="NZ_NMSH01000090.1"/>
</dbReference>
<name>A0A271VJ36_VIBMT</name>
<sequence length="258" mass="29843">MKFNIRMKSEDVGIVDNDIFQFTWKQHFLTHAAMKKFTSMNGKIYTVNKSSCRVSYAALNRNEPGAVAARGWTQYIEKDFSHPIENDYLDAINTLIDSESRPLSPIENTRIIKYLALWSSRFSFKDSDISTDIDDQYETIDLTPFARQCLEQRNTSQAGVVLRHEQNSFEIEKLYQSIVNDLSNTKFQLHKVRCDMNLVIPDKTNLLCVPIASNSVLLPEISSFNGRSKEDVSKLNFDLINQSHEYYWFADVNKVIRC</sequence>
<dbReference type="AlphaFoldDB" id="A0A271VJ36"/>
<dbReference type="EMBL" id="NMSH01000090">
    <property type="protein sequence ID" value="PAR17957.1"/>
    <property type="molecule type" value="Genomic_DNA"/>
</dbReference>
<accession>A0A271VJ36</accession>
<gene>
    <name evidence="1" type="ORF">CGU03_18070</name>
</gene>
<evidence type="ECO:0000313" key="2">
    <source>
        <dbReference type="Proteomes" id="UP000216173"/>
    </source>
</evidence>
<dbReference type="Proteomes" id="UP000216173">
    <property type="component" value="Unassembled WGS sequence"/>
</dbReference>
<comment type="caution">
    <text evidence="1">The sequence shown here is derived from an EMBL/GenBank/DDBJ whole genome shotgun (WGS) entry which is preliminary data.</text>
</comment>
<proteinExistence type="predicted"/>
<protein>
    <submittedName>
        <fullName evidence="1">Uncharacterized protein</fullName>
    </submittedName>
</protein>